<dbReference type="GO" id="GO:0009236">
    <property type="term" value="P:cobalamin biosynthetic process"/>
    <property type="evidence" value="ECO:0007669"/>
    <property type="project" value="UniProtKB-UniPathway"/>
</dbReference>
<dbReference type="AlphaFoldDB" id="A0A3D9HDX8"/>
<keyword evidence="4 7" id="KW-0808">Transferase</keyword>
<feature type="domain" description="Tetrapyrrole methylase" evidence="6">
    <location>
        <begin position="5"/>
        <end position="132"/>
    </location>
</feature>
<evidence type="ECO:0000256" key="1">
    <source>
        <dbReference type="ARBA" id="ARBA00004953"/>
    </source>
</evidence>
<dbReference type="InterPro" id="IPR035996">
    <property type="entry name" value="4pyrrol_Methylase_sf"/>
</dbReference>
<evidence type="ECO:0000259" key="6">
    <source>
        <dbReference type="Pfam" id="PF00590"/>
    </source>
</evidence>
<evidence type="ECO:0000256" key="2">
    <source>
        <dbReference type="ARBA" id="ARBA00022573"/>
    </source>
</evidence>
<dbReference type="CDD" id="cd02440">
    <property type="entry name" value="AdoMet_MTases"/>
    <property type="match status" value="1"/>
</dbReference>
<dbReference type="GO" id="GO:0032259">
    <property type="term" value="P:methylation"/>
    <property type="evidence" value="ECO:0007669"/>
    <property type="project" value="UniProtKB-KW"/>
</dbReference>
<dbReference type="Gene3D" id="3.40.1010.10">
    <property type="entry name" value="Cobalt-precorrin-4 Transmethylase, Domain 1"/>
    <property type="match status" value="1"/>
</dbReference>
<dbReference type="PIRSF" id="PIRSF036428">
    <property type="entry name" value="CobL"/>
    <property type="match status" value="1"/>
</dbReference>
<name>A0A3D9HDX8_9PROT</name>
<dbReference type="InterPro" id="IPR050714">
    <property type="entry name" value="Cobalamin_biosynth_MTase"/>
</dbReference>
<dbReference type="CDD" id="cd11644">
    <property type="entry name" value="Precorrin-6Y-MT"/>
    <property type="match status" value="1"/>
</dbReference>
<evidence type="ECO:0000256" key="3">
    <source>
        <dbReference type="ARBA" id="ARBA00022603"/>
    </source>
</evidence>
<keyword evidence="2" id="KW-0169">Cobalamin biosynthesis</keyword>
<keyword evidence="3 7" id="KW-0489">Methyltransferase</keyword>
<dbReference type="OrthoDB" id="9787825at2"/>
<gene>
    <name evidence="7" type="ORF">DFP90_10941</name>
</gene>
<dbReference type="SUPFAM" id="SSF53335">
    <property type="entry name" value="S-adenosyl-L-methionine-dependent methyltransferases"/>
    <property type="match status" value="1"/>
</dbReference>
<reference evidence="7 8" key="1">
    <citation type="submission" date="2018-07" db="EMBL/GenBank/DDBJ databases">
        <title>Genomic Encyclopedia of Type Strains, Phase III (KMG-III): the genomes of soil and plant-associated and newly described type strains.</title>
        <authorList>
            <person name="Whitman W."/>
        </authorList>
    </citation>
    <scope>NUCLEOTIDE SEQUENCE [LARGE SCALE GENOMIC DNA]</scope>
    <source>
        <strain evidence="7 8">CECT 8488</strain>
    </source>
</reference>
<keyword evidence="8" id="KW-1185">Reference proteome</keyword>
<dbReference type="PANTHER" id="PTHR43182">
    <property type="entry name" value="COBALT-PRECORRIN-6B C(15)-METHYLTRANSFERASE (DECARBOXYLATING)"/>
    <property type="match status" value="1"/>
</dbReference>
<dbReference type="NCBIfam" id="TIGR02469">
    <property type="entry name" value="CbiT"/>
    <property type="match status" value="1"/>
</dbReference>
<dbReference type="InterPro" id="IPR014777">
    <property type="entry name" value="4pyrrole_Mease_sub1"/>
</dbReference>
<dbReference type="EMBL" id="QRDW01000009">
    <property type="protein sequence ID" value="RED47677.1"/>
    <property type="molecule type" value="Genomic_DNA"/>
</dbReference>
<sequence length="402" mass="42598">MKKWLSVIGIGEDGLSGVSPQGRALIDAAEVVIGGERHLAMLPDSHGATRMTWKSPLTDTIDDIRALEGKPVVVLATGDPMSFGIGVTLGKAFGHEPLTVLPAIGAFSLAAARLGWPLQAADVDCLTLHGRPLAMVNLHIRPGARLLILAEDGGTAEILARHLTAMGYGDSQITVLEHLDGTKEKHISGIARDWSHPRGADLNTIAIICLADPENRPLSRLAGLPDDAFAHDGQLTKREVRAATLASLAPQPGQLLWDVGGGCGSVAIEWMRAGGRAITIEKNPARIAMIRENADRLGVPLLKIIEGEAPKVLKDLPRPDAIFIGGGLTANDMFESCWKALSAGGRLAANAVTLEGEAKLLESREKWGGQMSRIAVSREQAVGPLKGWKPLMAVTHLIAFKG</sequence>
<dbReference type="InterPro" id="IPR014008">
    <property type="entry name" value="Cbl_synth_MTase_CbiT"/>
</dbReference>
<evidence type="ECO:0000313" key="7">
    <source>
        <dbReference type="EMBL" id="RED47677.1"/>
    </source>
</evidence>
<keyword evidence="5" id="KW-0949">S-adenosyl-L-methionine</keyword>
<dbReference type="Proteomes" id="UP000256845">
    <property type="component" value="Unassembled WGS sequence"/>
</dbReference>
<comment type="caution">
    <text evidence="7">The sequence shown here is derived from an EMBL/GenBank/DDBJ whole genome shotgun (WGS) entry which is preliminary data.</text>
</comment>
<dbReference type="InterPro" id="IPR029063">
    <property type="entry name" value="SAM-dependent_MTases_sf"/>
</dbReference>
<evidence type="ECO:0000256" key="5">
    <source>
        <dbReference type="ARBA" id="ARBA00022691"/>
    </source>
</evidence>
<dbReference type="Gene3D" id="3.40.50.150">
    <property type="entry name" value="Vaccinia Virus protein VP39"/>
    <property type="match status" value="1"/>
</dbReference>
<dbReference type="InterPro" id="IPR012818">
    <property type="entry name" value="CbiE"/>
</dbReference>
<dbReference type="NCBIfam" id="TIGR02467">
    <property type="entry name" value="CbiE"/>
    <property type="match status" value="1"/>
</dbReference>
<comment type="pathway">
    <text evidence="1">Cofactor biosynthesis; adenosylcobalamin biosynthesis.</text>
</comment>
<dbReference type="UniPathway" id="UPA00148"/>
<dbReference type="GO" id="GO:0008276">
    <property type="term" value="F:protein methyltransferase activity"/>
    <property type="evidence" value="ECO:0007669"/>
    <property type="project" value="InterPro"/>
</dbReference>
<dbReference type="PANTHER" id="PTHR43182:SF1">
    <property type="entry name" value="COBALT-PRECORRIN-7 C(5)-METHYLTRANSFERASE"/>
    <property type="match status" value="1"/>
</dbReference>
<evidence type="ECO:0000313" key="8">
    <source>
        <dbReference type="Proteomes" id="UP000256845"/>
    </source>
</evidence>
<dbReference type="SUPFAM" id="SSF53790">
    <property type="entry name" value="Tetrapyrrole methylase"/>
    <property type="match status" value="1"/>
</dbReference>
<dbReference type="InterPro" id="IPR006365">
    <property type="entry name" value="Cbl_synth_CobL"/>
</dbReference>
<evidence type="ECO:0000256" key="4">
    <source>
        <dbReference type="ARBA" id="ARBA00022679"/>
    </source>
</evidence>
<protein>
    <submittedName>
        <fullName evidence="7">Precorrin-6Y C5,15-methyltransferase (Decarboxylating)</fullName>
    </submittedName>
</protein>
<dbReference type="InterPro" id="IPR000878">
    <property type="entry name" value="4pyrrol_Mease"/>
</dbReference>
<dbReference type="Pfam" id="PF00590">
    <property type="entry name" value="TP_methylase"/>
    <property type="match status" value="1"/>
</dbReference>
<organism evidence="7 8">
    <name type="scientific">Aestuariispira insulae</name>
    <dbReference type="NCBI Taxonomy" id="1461337"/>
    <lineage>
        <taxon>Bacteria</taxon>
        <taxon>Pseudomonadati</taxon>
        <taxon>Pseudomonadota</taxon>
        <taxon>Alphaproteobacteria</taxon>
        <taxon>Rhodospirillales</taxon>
        <taxon>Kiloniellaceae</taxon>
        <taxon>Aestuariispira</taxon>
    </lineage>
</organism>
<proteinExistence type="predicted"/>
<dbReference type="RefSeq" id="WP_115937832.1">
    <property type="nucleotide sequence ID" value="NZ_QRDW01000009.1"/>
</dbReference>
<accession>A0A3D9HDX8</accession>